<evidence type="ECO:0000313" key="2">
    <source>
        <dbReference type="EMBL" id="VGO19361.1"/>
    </source>
</evidence>
<keyword evidence="1" id="KW-0732">Signal</keyword>
<organism evidence="2 3">
    <name type="scientific">Pontiella sulfatireligans</name>
    <dbReference type="NCBI Taxonomy" id="2750658"/>
    <lineage>
        <taxon>Bacteria</taxon>
        <taxon>Pseudomonadati</taxon>
        <taxon>Kiritimatiellota</taxon>
        <taxon>Kiritimatiellia</taxon>
        <taxon>Kiritimatiellales</taxon>
        <taxon>Pontiellaceae</taxon>
        <taxon>Pontiella</taxon>
    </lineage>
</organism>
<name>A0A6C2UIW7_9BACT</name>
<gene>
    <name evidence="2" type="ORF">SCARR_01419</name>
</gene>
<dbReference type="Proteomes" id="UP000346198">
    <property type="component" value="Unassembled WGS sequence"/>
</dbReference>
<feature type="signal peptide" evidence="1">
    <location>
        <begin position="1"/>
        <end position="21"/>
    </location>
</feature>
<dbReference type="RefSeq" id="WP_136060769.1">
    <property type="nucleotide sequence ID" value="NZ_CAAHFH010000001.1"/>
</dbReference>
<keyword evidence="3" id="KW-1185">Reference proteome</keyword>
<dbReference type="AlphaFoldDB" id="A0A6C2UIW7"/>
<proteinExistence type="predicted"/>
<accession>A0A6C2UIW7</accession>
<protein>
    <submittedName>
        <fullName evidence="2">Uncharacterized protein</fullName>
    </submittedName>
</protein>
<evidence type="ECO:0000256" key="1">
    <source>
        <dbReference type="SAM" id="SignalP"/>
    </source>
</evidence>
<dbReference type="EMBL" id="CAAHFH010000001">
    <property type="protein sequence ID" value="VGO19361.1"/>
    <property type="molecule type" value="Genomic_DNA"/>
</dbReference>
<feature type="chain" id="PRO_5025338801" evidence="1">
    <location>
        <begin position="22"/>
        <end position="768"/>
    </location>
</feature>
<reference evidence="2 3" key="1">
    <citation type="submission" date="2019-04" db="EMBL/GenBank/DDBJ databases">
        <authorList>
            <person name="Van Vliet M D."/>
        </authorList>
    </citation>
    <scope>NUCLEOTIDE SEQUENCE [LARGE SCALE GENOMIC DNA]</scope>
    <source>
        <strain evidence="2 3">F21</strain>
    </source>
</reference>
<sequence length="768" mass="80131">MKVNRCLAILIGVAVSGSAMAANWVWDGDAAPDTSWVNPTNWNNNTMYTDNLPILDTGDFATVEPGTDYSTASAPLRIGQNGAAELQVVGGDLTILNNVYMGYLAAAGHGTLTVNSGSFTTTGNMIFGNNGAPSGTLNLNGGAVNIAGGLQLPATAGTYTIGLNDGTLTCGAINPGSGANIDMTIGSGTWLIESDERNDIGQMLFQGQLSADPGLSINVDYDEVLTNTTVTATATPTGDTLLISSPGALLTLELDAPSTIATGDIVVGYLEGALLANVEVSDILIGEESNTNAFTLTSSTAFSLTDAVPSNETVSIQFDNTVAGLTHSEFATGTVFIVWNEVGNPTSQTNQINLRANFTDSPASFDLDPALVDLLLSDPSTTITGTVVASYVEAQTDATNVIVSALSISNASHAGFTILTGTPLDLVSPAPNSSDLNVMYDNTVGGLADGETATADLVVTWQEAGGVEQEEIVPFTVTYAAAIQSELIIDPDMTSFAGNVRWLERQHVDNGWYTRNAAWTLDASGEGFVKNLVNDDAVAQASAITFMTGGVLTVEFDWTPATNAVTADDLTLRYNCYAWFDDTGSAAGDDMILLDTEKKAYSLSGNSGLIDFADNLKVYLSPAPNKKYAIDTIVGVAGVTTNVVIEYDVSGLAEAVNDVGDWDFWGIRFETPAAAIAGGKVGNVSAWTVPPVVEGPDSVNDITMAIDGSDLITCFIGEEYGTYALQSCGDLVTANWTNVGDTVTGVGDICLTNSISAEQAFFRIKLEE</sequence>
<evidence type="ECO:0000313" key="3">
    <source>
        <dbReference type="Proteomes" id="UP000346198"/>
    </source>
</evidence>